<feature type="compositionally biased region" description="Pro residues" evidence="1">
    <location>
        <begin position="14"/>
        <end position="23"/>
    </location>
</feature>
<evidence type="ECO:0000313" key="3">
    <source>
        <dbReference type="Proteomes" id="UP001341281"/>
    </source>
</evidence>
<gene>
    <name evidence="2" type="ORF">U9M48_034400</name>
</gene>
<keyword evidence="3" id="KW-1185">Reference proteome</keyword>
<name>A0AAQ3U900_PASNO</name>
<protein>
    <submittedName>
        <fullName evidence="2">Uncharacterized protein</fullName>
    </submittedName>
</protein>
<dbReference type="EMBL" id="CP144751">
    <property type="protein sequence ID" value="WVZ87824.1"/>
    <property type="molecule type" value="Genomic_DNA"/>
</dbReference>
<reference evidence="2 3" key="1">
    <citation type="submission" date="2024-02" db="EMBL/GenBank/DDBJ databases">
        <title>High-quality chromosome-scale genome assembly of Pensacola bahiagrass (Paspalum notatum Flugge var. saurae).</title>
        <authorList>
            <person name="Vega J.M."/>
            <person name="Podio M."/>
            <person name="Orjuela J."/>
            <person name="Siena L.A."/>
            <person name="Pessino S.C."/>
            <person name="Combes M.C."/>
            <person name="Mariac C."/>
            <person name="Albertini E."/>
            <person name="Pupilli F."/>
            <person name="Ortiz J.P.A."/>
            <person name="Leblanc O."/>
        </authorList>
    </citation>
    <scope>NUCLEOTIDE SEQUENCE [LARGE SCALE GENOMIC DNA]</scope>
    <source>
        <strain evidence="2">R1</strain>
        <tissue evidence="2">Leaf</tissue>
    </source>
</reference>
<dbReference type="Proteomes" id="UP001341281">
    <property type="component" value="Chromosome 07"/>
</dbReference>
<organism evidence="2 3">
    <name type="scientific">Paspalum notatum var. saurae</name>
    <dbReference type="NCBI Taxonomy" id="547442"/>
    <lineage>
        <taxon>Eukaryota</taxon>
        <taxon>Viridiplantae</taxon>
        <taxon>Streptophyta</taxon>
        <taxon>Embryophyta</taxon>
        <taxon>Tracheophyta</taxon>
        <taxon>Spermatophyta</taxon>
        <taxon>Magnoliopsida</taxon>
        <taxon>Liliopsida</taxon>
        <taxon>Poales</taxon>
        <taxon>Poaceae</taxon>
        <taxon>PACMAD clade</taxon>
        <taxon>Panicoideae</taxon>
        <taxon>Andropogonodae</taxon>
        <taxon>Paspaleae</taxon>
        <taxon>Paspalinae</taxon>
        <taxon>Paspalum</taxon>
    </lineage>
</organism>
<feature type="region of interest" description="Disordered" evidence="1">
    <location>
        <begin position="1"/>
        <end position="27"/>
    </location>
</feature>
<evidence type="ECO:0000313" key="2">
    <source>
        <dbReference type="EMBL" id="WVZ87824.1"/>
    </source>
</evidence>
<dbReference type="AlphaFoldDB" id="A0AAQ3U900"/>
<proteinExistence type="predicted"/>
<accession>A0AAQ3U900</accession>
<sequence>MSLPAATCLANPASSPPPPPPALAPAAPTVSTTALRVVAVAPPSALPNYLPPPPVADGYRRPISSICLHRWVGDLPRPLPLGPESPFR</sequence>
<evidence type="ECO:0000256" key="1">
    <source>
        <dbReference type="SAM" id="MobiDB-lite"/>
    </source>
</evidence>